<dbReference type="Pfam" id="PF01022">
    <property type="entry name" value="HTH_5"/>
    <property type="match status" value="1"/>
</dbReference>
<evidence type="ECO:0000259" key="1">
    <source>
        <dbReference type="PROSITE" id="PS50987"/>
    </source>
</evidence>
<dbReference type="InterPro" id="IPR029063">
    <property type="entry name" value="SAM-dependent_MTases_sf"/>
</dbReference>
<accession>A0A917CVC2</accession>
<dbReference type="SUPFAM" id="SSF46785">
    <property type="entry name" value="Winged helix' DNA-binding domain"/>
    <property type="match status" value="1"/>
</dbReference>
<sequence>MELNELFKLLSDESRIRLLLLLQDNELTVAEMAEITQMPQPRVSTHLSLLRQSDLVIVRKQGVFAYYRINNGTFDARHPDFLNLLIAHYRDHALIKQDLRRLDQVLNQKAKSNQWVDSVAGDMERHYSPGRTWEATTRLIARMIQLNKVLDIGSGDGVLAELMAPQCQEYTCVDNNHKAMQAAQNRLQHLNNVQFSEADMHDLPFQDNQFDCVLLLQVLTYAEDPKKTISEAVRVTQPGGRIILATLNKHAHRHVKKEYGHIHMGFKPSTIENYFLKQNCQSAEARITSQEQRLPHFEIITAEAVK</sequence>
<dbReference type="PROSITE" id="PS50987">
    <property type="entry name" value="HTH_ARSR_2"/>
    <property type="match status" value="1"/>
</dbReference>
<dbReference type="InterPro" id="IPR013216">
    <property type="entry name" value="Methyltransf_11"/>
</dbReference>
<dbReference type="Proteomes" id="UP000605253">
    <property type="component" value="Unassembled WGS sequence"/>
</dbReference>
<dbReference type="SMART" id="SM00418">
    <property type="entry name" value="HTH_ARSR"/>
    <property type="match status" value="1"/>
</dbReference>
<dbReference type="RefSeq" id="WP_188365544.1">
    <property type="nucleotide sequence ID" value="NZ_BAABJF010000022.1"/>
</dbReference>
<reference evidence="2" key="1">
    <citation type="journal article" date="2014" name="Int. J. Syst. Evol. Microbiol.">
        <title>Complete genome sequence of Corynebacterium casei LMG S-19264T (=DSM 44701T), isolated from a smear-ripened cheese.</title>
        <authorList>
            <consortium name="US DOE Joint Genome Institute (JGI-PGF)"/>
            <person name="Walter F."/>
            <person name="Albersmeier A."/>
            <person name="Kalinowski J."/>
            <person name="Ruckert C."/>
        </authorList>
    </citation>
    <scope>NUCLEOTIDE SEQUENCE</scope>
    <source>
        <strain evidence="2">CGMCC 1.12181</strain>
    </source>
</reference>
<organism evidence="2 3">
    <name type="scientific">Marinicella pacifica</name>
    <dbReference type="NCBI Taxonomy" id="1171543"/>
    <lineage>
        <taxon>Bacteria</taxon>
        <taxon>Pseudomonadati</taxon>
        <taxon>Pseudomonadota</taxon>
        <taxon>Gammaproteobacteria</taxon>
        <taxon>Lysobacterales</taxon>
        <taxon>Marinicellaceae</taxon>
        <taxon>Marinicella</taxon>
    </lineage>
</organism>
<proteinExistence type="predicted"/>
<dbReference type="CDD" id="cd02440">
    <property type="entry name" value="AdoMet_MTases"/>
    <property type="match status" value="1"/>
</dbReference>
<dbReference type="CDD" id="cd00090">
    <property type="entry name" value="HTH_ARSR"/>
    <property type="match status" value="1"/>
</dbReference>
<reference evidence="2" key="2">
    <citation type="submission" date="2020-09" db="EMBL/GenBank/DDBJ databases">
        <authorList>
            <person name="Sun Q."/>
            <person name="Zhou Y."/>
        </authorList>
    </citation>
    <scope>NUCLEOTIDE SEQUENCE</scope>
    <source>
        <strain evidence="2">CGMCC 1.12181</strain>
    </source>
</reference>
<dbReference type="Gene3D" id="3.40.50.150">
    <property type="entry name" value="Vaccinia Virus protein VP39"/>
    <property type="match status" value="1"/>
</dbReference>
<comment type="caution">
    <text evidence="2">The sequence shown here is derived from an EMBL/GenBank/DDBJ whole genome shotgun (WGS) entry which is preliminary data.</text>
</comment>
<name>A0A917CVC2_9GAMM</name>
<dbReference type="EMBL" id="BMEO01000008">
    <property type="protein sequence ID" value="GGF98236.1"/>
    <property type="molecule type" value="Genomic_DNA"/>
</dbReference>
<dbReference type="InterPro" id="IPR011991">
    <property type="entry name" value="ArsR-like_HTH"/>
</dbReference>
<dbReference type="InterPro" id="IPR036388">
    <property type="entry name" value="WH-like_DNA-bd_sf"/>
</dbReference>
<dbReference type="PANTHER" id="PTHR43861:SF6">
    <property type="entry name" value="METHYLTRANSFERASE TYPE 11"/>
    <property type="match status" value="1"/>
</dbReference>
<keyword evidence="3" id="KW-1185">Reference proteome</keyword>
<dbReference type="SUPFAM" id="SSF53335">
    <property type="entry name" value="S-adenosyl-L-methionine-dependent methyltransferases"/>
    <property type="match status" value="1"/>
</dbReference>
<dbReference type="InterPro" id="IPR036390">
    <property type="entry name" value="WH_DNA-bd_sf"/>
</dbReference>
<dbReference type="GO" id="GO:0003700">
    <property type="term" value="F:DNA-binding transcription factor activity"/>
    <property type="evidence" value="ECO:0007669"/>
    <property type="project" value="InterPro"/>
</dbReference>
<dbReference type="PANTHER" id="PTHR43861">
    <property type="entry name" value="TRANS-ACONITATE 2-METHYLTRANSFERASE-RELATED"/>
    <property type="match status" value="1"/>
</dbReference>
<evidence type="ECO:0000313" key="2">
    <source>
        <dbReference type="EMBL" id="GGF98236.1"/>
    </source>
</evidence>
<dbReference type="Pfam" id="PF08241">
    <property type="entry name" value="Methyltransf_11"/>
    <property type="match status" value="1"/>
</dbReference>
<dbReference type="AlphaFoldDB" id="A0A917CVC2"/>
<dbReference type="PRINTS" id="PR00778">
    <property type="entry name" value="HTHARSR"/>
</dbReference>
<dbReference type="InterPro" id="IPR001845">
    <property type="entry name" value="HTH_ArsR_DNA-bd_dom"/>
</dbReference>
<dbReference type="Gene3D" id="1.10.10.10">
    <property type="entry name" value="Winged helix-like DNA-binding domain superfamily/Winged helix DNA-binding domain"/>
    <property type="match status" value="1"/>
</dbReference>
<gene>
    <name evidence="2" type="ORF">GCM10011365_19420</name>
</gene>
<dbReference type="NCBIfam" id="NF033788">
    <property type="entry name" value="HTH_metalloreg"/>
    <property type="match status" value="1"/>
</dbReference>
<dbReference type="GO" id="GO:0008757">
    <property type="term" value="F:S-adenosylmethionine-dependent methyltransferase activity"/>
    <property type="evidence" value="ECO:0007669"/>
    <property type="project" value="InterPro"/>
</dbReference>
<evidence type="ECO:0000313" key="3">
    <source>
        <dbReference type="Proteomes" id="UP000605253"/>
    </source>
</evidence>
<protein>
    <submittedName>
        <fullName evidence="2">Transcriptional regulator</fullName>
    </submittedName>
</protein>
<feature type="domain" description="HTH arsR-type" evidence="1">
    <location>
        <begin position="1"/>
        <end position="93"/>
    </location>
</feature>